<evidence type="ECO:0000313" key="2">
    <source>
        <dbReference type="EMBL" id="KAK7313734.1"/>
    </source>
</evidence>
<accession>A0AAN9KDH1</accession>
<keyword evidence="1" id="KW-0732">Signal</keyword>
<dbReference type="EMBL" id="JAYMYQ010000009">
    <property type="protein sequence ID" value="KAK7313734.1"/>
    <property type="molecule type" value="Genomic_DNA"/>
</dbReference>
<dbReference type="AlphaFoldDB" id="A0AAN9KDH1"/>
<feature type="signal peptide" evidence="1">
    <location>
        <begin position="1"/>
        <end position="20"/>
    </location>
</feature>
<dbReference type="Proteomes" id="UP001367508">
    <property type="component" value="Unassembled WGS sequence"/>
</dbReference>
<keyword evidence="3" id="KW-1185">Reference proteome</keyword>
<sequence length="119" mass="13868">MMSLGHKLNLIMNCMSLVYFVPDFCMNDNCKNWNRIEPRCYRILRPYLEFVRRRHPLQPPMSKLPCMQPPGFSFKFENLFYGDLVPLVYLSATHVSKGGAALDSYLTTLQTTTTSRRLL</sequence>
<comment type="caution">
    <text evidence="2">The sequence shown here is derived from an EMBL/GenBank/DDBJ whole genome shotgun (WGS) entry which is preliminary data.</text>
</comment>
<proteinExistence type="predicted"/>
<protein>
    <submittedName>
        <fullName evidence="2">Uncharacterized protein</fullName>
    </submittedName>
</protein>
<organism evidence="2 3">
    <name type="scientific">Canavalia gladiata</name>
    <name type="common">Sword bean</name>
    <name type="synonym">Dolichos gladiatus</name>
    <dbReference type="NCBI Taxonomy" id="3824"/>
    <lineage>
        <taxon>Eukaryota</taxon>
        <taxon>Viridiplantae</taxon>
        <taxon>Streptophyta</taxon>
        <taxon>Embryophyta</taxon>
        <taxon>Tracheophyta</taxon>
        <taxon>Spermatophyta</taxon>
        <taxon>Magnoliopsida</taxon>
        <taxon>eudicotyledons</taxon>
        <taxon>Gunneridae</taxon>
        <taxon>Pentapetalae</taxon>
        <taxon>rosids</taxon>
        <taxon>fabids</taxon>
        <taxon>Fabales</taxon>
        <taxon>Fabaceae</taxon>
        <taxon>Papilionoideae</taxon>
        <taxon>50 kb inversion clade</taxon>
        <taxon>NPAAA clade</taxon>
        <taxon>indigoferoid/millettioid clade</taxon>
        <taxon>Phaseoleae</taxon>
        <taxon>Canavalia</taxon>
    </lineage>
</organism>
<gene>
    <name evidence="2" type="ORF">VNO77_38929</name>
</gene>
<reference evidence="2 3" key="1">
    <citation type="submission" date="2024-01" db="EMBL/GenBank/DDBJ databases">
        <title>The genomes of 5 underutilized Papilionoideae crops provide insights into root nodulation and disease resistanc.</title>
        <authorList>
            <person name="Jiang F."/>
        </authorList>
    </citation>
    <scope>NUCLEOTIDE SEQUENCE [LARGE SCALE GENOMIC DNA]</scope>
    <source>
        <strain evidence="2">LVBAO_FW01</strain>
        <tissue evidence="2">Leaves</tissue>
    </source>
</reference>
<evidence type="ECO:0000313" key="3">
    <source>
        <dbReference type="Proteomes" id="UP001367508"/>
    </source>
</evidence>
<feature type="chain" id="PRO_5043049757" evidence="1">
    <location>
        <begin position="21"/>
        <end position="119"/>
    </location>
</feature>
<evidence type="ECO:0000256" key="1">
    <source>
        <dbReference type="SAM" id="SignalP"/>
    </source>
</evidence>
<name>A0AAN9KDH1_CANGL</name>